<dbReference type="GO" id="GO:0005739">
    <property type="term" value="C:mitochondrion"/>
    <property type="evidence" value="ECO:0007669"/>
    <property type="project" value="UniProtKB-SubCell"/>
</dbReference>
<dbReference type="GO" id="GO:0005525">
    <property type="term" value="F:GTP binding"/>
    <property type="evidence" value="ECO:0007669"/>
    <property type="project" value="UniProtKB-KW"/>
</dbReference>
<evidence type="ECO:0000256" key="13">
    <source>
        <dbReference type="ARBA" id="ARBA00056809"/>
    </source>
</evidence>
<feature type="domain" description="AIG1-type G" evidence="17">
    <location>
        <begin position="216"/>
        <end position="417"/>
    </location>
</feature>
<evidence type="ECO:0000256" key="7">
    <source>
        <dbReference type="ARBA" id="ARBA00022737"/>
    </source>
</evidence>
<gene>
    <name evidence="18" type="ORF">M9458_053232</name>
</gene>
<evidence type="ECO:0000256" key="3">
    <source>
        <dbReference type="ARBA" id="ARBA00004514"/>
    </source>
</evidence>
<evidence type="ECO:0000256" key="4">
    <source>
        <dbReference type="ARBA" id="ARBA00004555"/>
    </source>
</evidence>
<keyword evidence="19" id="KW-1185">Reference proteome</keyword>
<comment type="caution">
    <text evidence="18">The sequence shown here is derived from an EMBL/GenBank/DDBJ whole genome shotgun (WGS) entry which is preliminary data.</text>
</comment>
<keyword evidence="10" id="KW-0333">Golgi apparatus</keyword>
<evidence type="ECO:0000313" key="19">
    <source>
        <dbReference type="Proteomes" id="UP001529510"/>
    </source>
</evidence>
<dbReference type="PANTHER" id="PTHR10903:SF170">
    <property type="entry name" value="GTPASE IMAP FAMILY MEMBER 7"/>
    <property type="match status" value="1"/>
</dbReference>
<comment type="similarity">
    <text evidence="5">Belongs to the TRAFAC class TrmE-Era-EngA-EngB-Septin-like GTPase superfamily. AIG1/Toc34/Toc159-like paraseptin GTPase family. IAN subfamily.</text>
</comment>
<organism evidence="18 19">
    <name type="scientific">Cirrhinus mrigala</name>
    <name type="common">Mrigala</name>
    <dbReference type="NCBI Taxonomy" id="683832"/>
    <lineage>
        <taxon>Eukaryota</taxon>
        <taxon>Metazoa</taxon>
        <taxon>Chordata</taxon>
        <taxon>Craniata</taxon>
        <taxon>Vertebrata</taxon>
        <taxon>Euteleostomi</taxon>
        <taxon>Actinopterygii</taxon>
        <taxon>Neopterygii</taxon>
        <taxon>Teleostei</taxon>
        <taxon>Ostariophysi</taxon>
        <taxon>Cypriniformes</taxon>
        <taxon>Cyprinidae</taxon>
        <taxon>Labeoninae</taxon>
        <taxon>Labeonini</taxon>
        <taxon>Cirrhinus</taxon>
    </lineage>
</organism>
<dbReference type="FunFam" id="3.40.50.300:FF:000536">
    <property type="entry name" value="GTPase IMAP family member 8"/>
    <property type="match status" value="1"/>
</dbReference>
<feature type="region of interest" description="Disordered" evidence="16">
    <location>
        <begin position="542"/>
        <end position="581"/>
    </location>
</feature>
<feature type="region of interest" description="Disordered" evidence="16">
    <location>
        <begin position="597"/>
        <end position="730"/>
    </location>
</feature>
<dbReference type="Pfam" id="PF04548">
    <property type="entry name" value="AIG1"/>
    <property type="match status" value="2"/>
</dbReference>
<keyword evidence="11" id="KW-0496">Mitochondrion</keyword>
<evidence type="ECO:0000256" key="12">
    <source>
        <dbReference type="ARBA" id="ARBA00023134"/>
    </source>
</evidence>
<evidence type="ECO:0000313" key="18">
    <source>
        <dbReference type="EMBL" id="KAL0151446.1"/>
    </source>
</evidence>
<sequence>PESVKLNLVVCGSNRELKSFISNLILNQSERRSELSSECVRRDVELHGRLISLVELPALVNTQLSEEEVMRQTHRCVSLCHPGVHVFIIIIPDGPINNEDKAEMEEIQRIFSSRINKHIMILIKQNSEHQREKLNEETQSVIESFGGRHHFIDLNTQVSVLMEKLEQMVEENSGDCFSIETLFDTQMEKMLKSDEMKRRIHSLETWFQIQDSRDREDELRIVLLGKTGVGKSSTGNTILGREALISDISQTSVTKVCQKVTAEINGRHITVIDTPGLFDTELSNEEIQREIKNCISMILPGPHVFIIVINLGQRFTQEEKTSVKIIQETFGENSLKYTMVLFTRGDDLKNKTIEQYLGNPGSALNQLIESCGNRFHVFNNKETEDRTQVTDLLQKIDNMVKANGGSYYSCKMFREMERQIQEQQKNILMEKVKQLNREKEELINKHKEEKMKLKMMMEEERQSHDQERKRREEEFREREEQYKRDIKDREEQERNIREELRREREEWENQKQQERQRREEEEEKFRKKERSMWDEYYEKLQEEKERSQREKEDLQFKHEEEKKRMNMMMEEERQTWDRKRRRREQEFKEREEEFIEREEQHKRAIKKQQEEMKREQEEWERQIKIARQRRDEEEERSRKKEREMWDNYYGNLTRERETSLREREEFRKREEQYKRAIKDMEKKERNKRVEMKKEREKQKHQERQREEETPNSNQLDTGALESIQHTNKSK</sequence>
<evidence type="ECO:0000256" key="8">
    <source>
        <dbReference type="ARBA" id="ARBA00022741"/>
    </source>
</evidence>
<dbReference type="InterPro" id="IPR045058">
    <property type="entry name" value="GIMA/IAN/Toc"/>
</dbReference>
<dbReference type="GO" id="GO:0005829">
    <property type="term" value="C:cytosol"/>
    <property type="evidence" value="ECO:0007669"/>
    <property type="project" value="UniProtKB-SubCell"/>
</dbReference>
<feature type="compositionally biased region" description="Basic and acidic residues" evidence="16">
    <location>
        <begin position="597"/>
        <end position="645"/>
    </location>
</feature>
<dbReference type="SUPFAM" id="SSF52540">
    <property type="entry name" value="P-loop containing nucleoside triphosphate hydrolases"/>
    <property type="match status" value="2"/>
</dbReference>
<evidence type="ECO:0000256" key="10">
    <source>
        <dbReference type="ARBA" id="ARBA00023034"/>
    </source>
</evidence>
<dbReference type="EMBL" id="JAMKFB020000245">
    <property type="protein sequence ID" value="KAL0151446.1"/>
    <property type="molecule type" value="Genomic_DNA"/>
</dbReference>
<evidence type="ECO:0000256" key="16">
    <source>
        <dbReference type="SAM" id="MobiDB-lite"/>
    </source>
</evidence>
<reference evidence="18 19" key="1">
    <citation type="submission" date="2024-05" db="EMBL/GenBank/DDBJ databases">
        <title>Genome sequencing and assembly of Indian major carp, Cirrhinus mrigala (Hamilton, 1822).</title>
        <authorList>
            <person name="Mohindra V."/>
            <person name="Chowdhury L.M."/>
            <person name="Lal K."/>
            <person name="Jena J.K."/>
        </authorList>
    </citation>
    <scope>NUCLEOTIDE SEQUENCE [LARGE SCALE GENOMIC DNA]</scope>
    <source>
        <strain evidence="18">CM1030</strain>
        <tissue evidence="18">Blood</tissue>
    </source>
</reference>
<name>A0ABD0MS87_CIRMR</name>
<evidence type="ECO:0000256" key="6">
    <source>
        <dbReference type="ARBA" id="ARBA00022490"/>
    </source>
</evidence>
<keyword evidence="8" id="KW-0547">Nucleotide-binding</keyword>
<protein>
    <recommendedName>
        <fullName evidence="14">GTPase IMAP family member 8</fullName>
    </recommendedName>
    <alternativeName>
        <fullName evidence="15">Immune-associated nucleotide-binding protein 9</fullName>
    </alternativeName>
</protein>
<dbReference type="PROSITE" id="PS51720">
    <property type="entry name" value="G_AIG1"/>
    <property type="match status" value="1"/>
</dbReference>
<evidence type="ECO:0000256" key="11">
    <source>
        <dbReference type="ARBA" id="ARBA00023128"/>
    </source>
</evidence>
<feature type="compositionally biased region" description="Basic and acidic residues" evidence="16">
    <location>
        <begin position="653"/>
        <end position="708"/>
    </location>
</feature>
<keyword evidence="6" id="KW-0963">Cytoplasm</keyword>
<comment type="subcellular location">
    <subcellularLocation>
        <location evidence="3">Cytoplasm</location>
        <location evidence="3">Cytosol</location>
    </subcellularLocation>
    <subcellularLocation>
        <location evidence="2">Endoplasmic reticulum</location>
    </subcellularLocation>
    <subcellularLocation>
        <location evidence="4">Golgi apparatus</location>
    </subcellularLocation>
    <subcellularLocation>
        <location evidence="1">Mitochondrion</location>
    </subcellularLocation>
</comment>
<feature type="non-terminal residue" evidence="18">
    <location>
        <position position="1"/>
    </location>
</feature>
<keyword evidence="9" id="KW-0256">Endoplasmic reticulum</keyword>
<dbReference type="GO" id="GO:0005794">
    <property type="term" value="C:Golgi apparatus"/>
    <property type="evidence" value="ECO:0007669"/>
    <property type="project" value="UniProtKB-SubCell"/>
</dbReference>
<feature type="region of interest" description="Disordered" evidence="16">
    <location>
        <begin position="511"/>
        <end position="530"/>
    </location>
</feature>
<evidence type="ECO:0000256" key="1">
    <source>
        <dbReference type="ARBA" id="ARBA00004173"/>
    </source>
</evidence>
<comment type="function">
    <text evidence="13">Exerts an anti-apoptotic effect in the immune system and is involved in responses to infections.</text>
</comment>
<dbReference type="InterPro" id="IPR027417">
    <property type="entry name" value="P-loop_NTPase"/>
</dbReference>
<dbReference type="Proteomes" id="UP001529510">
    <property type="component" value="Unassembled WGS sequence"/>
</dbReference>
<evidence type="ECO:0000256" key="15">
    <source>
        <dbReference type="ARBA" id="ARBA00077278"/>
    </source>
</evidence>
<dbReference type="PANTHER" id="PTHR10903">
    <property type="entry name" value="GTPASE, IMAP FAMILY MEMBER-RELATED"/>
    <property type="match status" value="1"/>
</dbReference>
<accession>A0ABD0MS87</accession>
<dbReference type="Gene3D" id="3.40.50.300">
    <property type="entry name" value="P-loop containing nucleotide triphosphate hydrolases"/>
    <property type="match status" value="2"/>
</dbReference>
<dbReference type="AlphaFoldDB" id="A0ABD0MS87"/>
<dbReference type="FunFam" id="3.40.50.300:FF:003498">
    <property type="entry name" value="Si:dkey-73p2.2"/>
    <property type="match status" value="1"/>
</dbReference>
<evidence type="ECO:0000256" key="5">
    <source>
        <dbReference type="ARBA" id="ARBA00008535"/>
    </source>
</evidence>
<keyword evidence="12" id="KW-0342">GTP-binding</keyword>
<keyword evidence="7" id="KW-0677">Repeat</keyword>
<evidence type="ECO:0000256" key="9">
    <source>
        <dbReference type="ARBA" id="ARBA00022824"/>
    </source>
</evidence>
<dbReference type="GO" id="GO:0005783">
    <property type="term" value="C:endoplasmic reticulum"/>
    <property type="evidence" value="ECO:0007669"/>
    <property type="project" value="UniProtKB-SubCell"/>
</dbReference>
<evidence type="ECO:0000256" key="14">
    <source>
        <dbReference type="ARBA" id="ARBA00073539"/>
    </source>
</evidence>
<evidence type="ECO:0000259" key="17">
    <source>
        <dbReference type="PROSITE" id="PS51720"/>
    </source>
</evidence>
<evidence type="ECO:0000256" key="2">
    <source>
        <dbReference type="ARBA" id="ARBA00004240"/>
    </source>
</evidence>
<feature type="region of interest" description="Disordered" evidence="16">
    <location>
        <begin position="456"/>
        <end position="482"/>
    </location>
</feature>
<dbReference type="CDD" id="cd01852">
    <property type="entry name" value="AIG1"/>
    <property type="match status" value="1"/>
</dbReference>
<proteinExistence type="inferred from homology"/>
<dbReference type="InterPro" id="IPR006703">
    <property type="entry name" value="G_AIG1"/>
</dbReference>